<sequence>MQLLYYILLVNEAFYKLLHRVFGITTFLLLIHRFVCCLLYI</sequence>
<dbReference type="EMBL" id="GGEC01080257">
    <property type="protein sequence ID" value="MBX60741.1"/>
    <property type="molecule type" value="Transcribed_RNA"/>
</dbReference>
<dbReference type="AlphaFoldDB" id="A0A2P2Q162"/>
<name>A0A2P2Q162_RHIMU</name>
<proteinExistence type="predicted"/>
<evidence type="ECO:0000313" key="2">
    <source>
        <dbReference type="EMBL" id="MBX60741.1"/>
    </source>
</evidence>
<evidence type="ECO:0000256" key="1">
    <source>
        <dbReference type="SAM" id="Phobius"/>
    </source>
</evidence>
<keyword evidence="1" id="KW-0472">Membrane</keyword>
<reference evidence="2" key="1">
    <citation type="submission" date="2018-02" db="EMBL/GenBank/DDBJ databases">
        <title>Rhizophora mucronata_Transcriptome.</title>
        <authorList>
            <person name="Meera S.P."/>
            <person name="Sreeshan A."/>
            <person name="Augustine A."/>
        </authorList>
    </citation>
    <scope>NUCLEOTIDE SEQUENCE</scope>
    <source>
        <tissue evidence="2">Leaf</tissue>
    </source>
</reference>
<accession>A0A2P2Q162</accession>
<keyword evidence="1" id="KW-0812">Transmembrane</keyword>
<feature type="transmembrane region" description="Helical" evidence="1">
    <location>
        <begin position="20"/>
        <end position="40"/>
    </location>
</feature>
<organism evidence="2">
    <name type="scientific">Rhizophora mucronata</name>
    <name type="common">Asiatic mangrove</name>
    <dbReference type="NCBI Taxonomy" id="61149"/>
    <lineage>
        <taxon>Eukaryota</taxon>
        <taxon>Viridiplantae</taxon>
        <taxon>Streptophyta</taxon>
        <taxon>Embryophyta</taxon>
        <taxon>Tracheophyta</taxon>
        <taxon>Spermatophyta</taxon>
        <taxon>Magnoliopsida</taxon>
        <taxon>eudicotyledons</taxon>
        <taxon>Gunneridae</taxon>
        <taxon>Pentapetalae</taxon>
        <taxon>rosids</taxon>
        <taxon>fabids</taxon>
        <taxon>Malpighiales</taxon>
        <taxon>Rhizophoraceae</taxon>
        <taxon>Rhizophora</taxon>
    </lineage>
</organism>
<keyword evidence="1" id="KW-1133">Transmembrane helix</keyword>
<protein>
    <submittedName>
        <fullName evidence="2">Uncharacterized protein</fullName>
    </submittedName>
</protein>